<dbReference type="Gene3D" id="1.10.287.470">
    <property type="entry name" value="Helix hairpin bin"/>
    <property type="match status" value="1"/>
</dbReference>
<dbReference type="GO" id="GO:0015562">
    <property type="term" value="F:efflux transmembrane transporter activity"/>
    <property type="evidence" value="ECO:0007669"/>
    <property type="project" value="TreeGrafter"/>
</dbReference>
<dbReference type="Proteomes" id="UP000324285">
    <property type="component" value="Chromosome"/>
</dbReference>
<feature type="domain" description="Multidrug resistance protein MdtA-like barrel-sandwich hybrid" evidence="3">
    <location>
        <begin position="69"/>
        <end position="197"/>
    </location>
</feature>
<dbReference type="Gene3D" id="2.40.50.100">
    <property type="match status" value="1"/>
</dbReference>
<evidence type="ECO:0000313" key="5">
    <source>
        <dbReference type="Proteomes" id="UP000324285"/>
    </source>
</evidence>
<reference evidence="4" key="1">
    <citation type="submission" date="2021-02" db="EMBL/GenBank/DDBJ databases">
        <title>Strain Y2R2, a novel species of the genus Halomonas.</title>
        <authorList>
            <person name="Huang H."/>
        </authorList>
    </citation>
    <scope>NUCLEOTIDE SEQUENCE</scope>
    <source>
        <strain evidence="4">Y2R2</strain>
    </source>
</reference>
<protein>
    <submittedName>
        <fullName evidence="4">Efflux RND transporter periplasmic adaptor subunit</fullName>
    </submittedName>
</protein>
<gene>
    <name evidence="4" type="ORF">E4T21_10455</name>
</gene>
<dbReference type="KEGG" id="hbh:E4T21_10455"/>
<sequence>MPVVDRSSAWILMTGLLLLLSGCSPDTSPQQETPTVVASYQIQAGNGDSTTHLSGRIKAAENTTLGFDIPGEIAQLSVKAGDKFAAGDVLATLDDERYQLVVQQRRAELREAAAVLTEKRQDYQRQSQLAQKGYVSETGLDAARAALDSAESRHAASIAASHLAQRDLKRTSLIAPFDGSVTQRQAEPSEQVSAGQPILEAISNREGFEVEASVPEALVKTLVIGSHHRVSLPALGGASSSATLTHLGTQPLSSNDYPLLLKLESPIEDLRSGMTARIEILLNAPAGEDAQGVPIPLTALAYASDRSAYVLRIDEHGRLERVAVEVVDINDARAKVRGELTPGQHIVARGTEFVRPGQAVSLLGEGPERYN</sequence>
<keyword evidence="5" id="KW-1185">Reference proteome</keyword>
<evidence type="ECO:0000259" key="3">
    <source>
        <dbReference type="Pfam" id="PF25917"/>
    </source>
</evidence>
<evidence type="ECO:0000259" key="2">
    <source>
        <dbReference type="Pfam" id="PF25876"/>
    </source>
</evidence>
<comment type="similarity">
    <text evidence="1">Belongs to the membrane fusion protein (MFP) (TC 8.A.1) family.</text>
</comment>
<proteinExistence type="inferred from homology"/>
<dbReference type="InterPro" id="IPR058624">
    <property type="entry name" value="MdtA-like_HH"/>
</dbReference>
<dbReference type="NCBIfam" id="TIGR01730">
    <property type="entry name" value="RND_mfp"/>
    <property type="match status" value="1"/>
</dbReference>
<name>A0A5C1NHM1_9GAMM</name>
<dbReference type="RefSeq" id="WP_149284938.1">
    <property type="nucleotide sequence ID" value="NZ_CP038437.2"/>
</dbReference>
<feature type="domain" description="Multidrug resistance protein MdtA-like alpha-helical hairpin" evidence="2">
    <location>
        <begin position="103"/>
        <end position="169"/>
    </location>
</feature>
<dbReference type="PANTHER" id="PTHR30469">
    <property type="entry name" value="MULTIDRUG RESISTANCE PROTEIN MDTA"/>
    <property type="match status" value="1"/>
</dbReference>
<dbReference type="Gene3D" id="2.40.420.20">
    <property type="match status" value="1"/>
</dbReference>
<dbReference type="PANTHER" id="PTHR30469:SF20">
    <property type="entry name" value="EFFLUX RND TRANSPORTER PERIPLASMIC ADAPTOR SUBUNIT"/>
    <property type="match status" value="1"/>
</dbReference>
<dbReference type="PROSITE" id="PS51257">
    <property type="entry name" value="PROKAR_LIPOPROTEIN"/>
    <property type="match status" value="1"/>
</dbReference>
<dbReference type="OrthoDB" id="9806939at2"/>
<organism evidence="4 5">
    <name type="scientific">Halomonas binhaiensis</name>
    <dbReference type="NCBI Taxonomy" id="2562282"/>
    <lineage>
        <taxon>Bacteria</taxon>
        <taxon>Pseudomonadati</taxon>
        <taxon>Pseudomonadota</taxon>
        <taxon>Gammaproteobacteria</taxon>
        <taxon>Oceanospirillales</taxon>
        <taxon>Halomonadaceae</taxon>
        <taxon>Halomonas</taxon>
    </lineage>
</organism>
<dbReference type="InterPro" id="IPR058625">
    <property type="entry name" value="MdtA-like_BSH"/>
</dbReference>
<dbReference type="EMBL" id="CP038437">
    <property type="protein sequence ID" value="QEM81928.1"/>
    <property type="molecule type" value="Genomic_DNA"/>
</dbReference>
<dbReference type="InterPro" id="IPR006143">
    <property type="entry name" value="RND_pump_MFP"/>
</dbReference>
<dbReference type="Pfam" id="PF25876">
    <property type="entry name" value="HH_MFP_RND"/>
    <property type="match status" value="1"/>
</dbReference>
<evidence type="ECO:0000313" key="4">
    <source>
        <dbReference type="EMBL" id="QEM81928.1"/>
    </source>
</evidence>
<dbReference type="SUPFAM" id="SSF111369">
    <property type="entry name" value="HlyD-like secretion proteins"/>
    <property type="match status" value="1"/>
</dbReference>
<dbReference type="GO" id="GO:1990281">
    <property type="term" value="C:efflux pump complex"/>
    <property type="evidence" value="ECO:0007669"/>
    <property type="project" value="TreeGrafter"/>
</dbReference>
<dbReference type="AlphaFoldDB" id="A0A5C1NHM1"/>
<evidence type="ECO:0000256" key="1">
    <source>
        <dbReference type="ARBA" id="ARBA00009477"/>
    </source>
</evidence>
<accession>A0A5C1NHM1</accession>
<dbReference type="Gene3D" id="2.40.30.170">
    <property type="match status" value="1"/>
</dbReference>
<dbReference type="Pfam" id="PF25917">
    <property type="entry name" value="BSH_RND"/>
    <property type="match status" value="1"/>
</dbReference>